<evidence type="ECO:0000313" key="1">
    <source>
        <dbReference type="EMBL" id="EHK79323.1"/>
    </source>
</evidence>
<dbReference type="GO" id="GO:0004803">
    <property type="term" value="F:transposase activity"/>
    <property type="evidence" value="ECO:0007669"/>
    <property type="project" value="InterPro"/>
</dbReference>
<dbReference type="InterPro" id="IPR009057">
    <property type="entry name" value="Homeodomain-like_sf"/>
</dbReference>
<dbReference type="PANTHER" id="PTHR33215:SF13">
    <property type="entry name" value="PROTEIN DISTAL ANTENNA"/>
    <property type="match status" value="1"/>
</dbReference>
<gene>
    <name evidence="1" type="ORF">SM0020_03075</name>
</gene>
<dbReference type="GO" id="GO:0006313">
    <property type="term" value="P:DNA transposition"/>
    <property type="evidence" value="ECO:0007669"/>
    <property type="project" value="InterPro"/>
</dbReference>
<dbReference type="SUPFAM" id="SSF46689">
    <property type="entry name" value="Homeodomain-like"/>
    <property type="match status" value="1"/>
</dbReference>
<evidence type="ECO:0000313" key="2">
    <source>
        <dbReference type="Proteomes" id="UP000004038"/>
    </source>
</evidence>
<protein>
    <submittedName>
        <fullName evidence="1">Transposase</fullName>
    </submittedName>
</protein>
<dbReference type="Proteomes" id="UP000004038">
    <property type="component" value="Unassembled WGS sequence"/>
</dbReference>
<dbReference type="EMBL" id="AGVV01000004">
    <property type="protein sequence ID" value="EHK79323.1"/>
    <property type="molecule type" value="Genomic_DNA"/>
</dbReference>
<dbReference type="PANTHER" id="PTHR33215">
    <property type="entry name" value="PROTEIN DISTAL ANTENNA"/>
    <property type="match status" value="1"/>
</dbReference>
<organism evidence="1 2">
    <name type="scientific">Sinorhizobium meliloti CCNWSX0020</name>
    <dbReference type="NCBI Taxonomy" id="1107881"/>
    <lineage>
        <taxon>Bacteria</taxon>
        <taxon>Pseudomonadati</taxon>
        <taxon>Pseudomonadota</taxon>
        <taxon>Alphaproteobacteria</taxon>
        <taxon>Hyphomicrobiales</taxon>
        <taxon>Rhizobiaceae</taxon>
        <taxon>Sinorhizobium/Ensifer group</taxon>
        <taxon>Sinorhizobium</taxon>
    </lineage>
</organism>
<proteinExistence type="predicted"/>
<dbReference type="Gene3D" id="1.10.10.60">
    <property type="entry name" value="Homeodomain-like"/>
    <property type="match status" value="1"/>
</dbReference>
<reference evidence="1 2" key="1">
    <citation type="journal article" date="2012" name="J. Bacteriol.">
        <title>Draft Genome Sequence of Sinorhizobium meliloti CCNWSX0020, a Nitrogen-Fixing Symbiont with Copper Tolerance Capability Isolated from Lead-Zinc Mine Tailings.</title>
        <authorList>
            <person name="Li Z."/>
            <person name="Ma Z."/>
            <person name="Hao X."/>
            <person name="Wei G."/>
        </authorList>
    </citation>
    <scope>NUCLEOTIDE SEQUENCE [LARGE SCALE GENOMIC DNA]</scope>
    <source>
        <strain evidence="1 2">CCNWSX0020</strain>
    </source>
</reference>
<dbReference type="GO" id="GO:0003677">
    <property type="term" value="F:DNA binding"/>
    <property type="evidence" value="ECO:0007669"/>
    <property type="project" value="InterPro"/>
</dbReference>
<dbReference type="Pfam" id="PF01527">
    <property type="entry name" value="HTH_Tnp_1"/>
    <property type="match status" value="1"/>
</dbReference>
<dbReference type="InterPro" id="IPR002514">
    <property type="entry name" value="Transposase_8"/>
</dbReference>
<sequence>MQRRIFSREYKLEAVKLVRERGVTVAQAARDLDVHENVLRKWVREYGDDPSQSFPGKGVGTRAVRNRTLRANGMRTYATRWSPVGRRSDLNPFGIRGSASQV</sequence>
<name>H0FTZ2_RHIML</name>
<dbReference type="AlphaFoldDB" id="H0FTZ2"/>
<dbReference type="InterPro" id="IPR051839">
    <property type="entry name" value="RD_transcriptional_regulator"/>
</dbReference>
<accession>H0FTZ2</accession>